<evidence type="ECO:0008006" key="5">
    <source>
        <dbReference type="Google" id="ProtNLM"/>
    </source>
</evidence>
<protein>
    <recommendedName>
        <fullName evidence="5">DUF5050 domain-containing protein</fullName>
    </recommendedName>
</protein>
<feature type="compositionally biased region" description="Acidic residues" evidence="1">
    <location>
        <begin position="152"/>
        <end position="166"/>
    </location>
</feature>
<keyword evidence="2" id="KW-0732">Signal</keyword>
<evidence type="ECO:0000256" key="2">
    <source>
        <dbReference type="SAM" id="SignalP"/>
    </source>
</evidence>
<name>A0A9D1S5Q6_9FIRM</name>
<gene>
    <name evidence="3" type="ORF">IAC59_09785</name>
</gene>
<reference evidence="3" key="2">
    <citation type="journal article" date="2021" name="PeerJ">
        <title>Extensive microbial diversity within the chicken gut microbiome revealed by metagenomics and culture.</title>
        <authorList>
            <person name="Gilroy R."/>
            <person name="Ravi A."/>
            <person name="Getino M."/>
            <person name="Pursley I."/>
            <person name="Horton D.L."/>
            <person name="Alikhan N.F."/>
            <person name="Baker D."/>
            <person name="Gharbi K."/>
            <person name="Hall N."/>
            <person name="Watson M."/>
            <person name="Adriaenssens E.M."/>
            <person name="Foster-Nyarko E."/>
            <person name="Jarju S."/>
            <person name="Secka A."/>
            <person name="Antonio M."/>
            <person name="Oren A."/>
            <person name="Chaudhuri R.R."/>
            <person name="La Ragione R."/>
            <person name="Hildebrand F."/>
            <person name="Pallen M.J."/>
        </authorList>
    </citation>
    <scope>NUCLEOTIDE SEQUENCE</scope>
    <source>
        <strain evidence="3">ChiSxjej2B14-8506</strain>
    </source>
</reference>
<dbReference type="EMBL" id="DVNK01000058">
    <property type="protein sequence ID" value="HIU47527.1"/>
    <property type="molecule type" value="Genomic_DNA"/>
</dbReference>
<dbReference type="Proteomes" id="UP000824123">
    <property type="component" value="Unassembled WGS sequence"/>
</dbReference>
<evidence type="ECO:0000256" key="1">
    <source>
        <dbReference type="SAM" id="MobiDB-lite"/>
    </source>
</evidence>
<comment type="caution">
    <text evidence="3">The sequence shown here is derived from an EMBL/GenBank/DDBJ whole genome shotgun (WGS) entry which is preliminary data.</text>
</comment>
<feature type="chain" id="PRO_5039147218" description="DUF5050 domain-containing protein" evidence="2">
    <location>
        <begin position="25"/>
        <end position="461"/>
    </location>
</feature>
<accession>A0A9D1S5Q6</accession>
<sequence>MNTKTTALLTAALLALSACSAATADNAPAADATPQPTALAAAPTAGDMAESIATALNSYDRADPPGGLTAPDAAQTALDGARSAYVQGDIFLYIDSAGQLISRASDGETTLAQSVCALTHVDSQSAYVLVYADTGEAPTTRAVAGDSGQGEGWDDDAQGQGWDDDTQGQGWDDPIGPSGDSAPANGRELSAPCDWIRVALDGAGTQLLLAGVDSVPVISGGYAYATQAEAGGILRSDLNGDSALIYAPEAGCELKLSAGPQGAICALYNQGLLVGCCAIGADGAVAVHDWAAGAEFHDGYAVSYAPGSDGSGRAGLYLINANGEHLLDAQARADYLCQGNTVYYWHADPEQSYGFCDLMACDATTGQTQPVAAAAQLRARLFAYGGTLYLTNYDSELYSLPDGATEPEYVLDLSVDYDFNSDLMPLVTLYGDADALGALIYLDEGDGYHLIGEITPEAGDG</sequence>
<dbReference type="PROSITE" id="PS51257">
    <property type="entry name" value="PROKAR_LIPOPROTEIN"/>
    <property type="match status" value="1"/>
</dbReference>
<evidence type="ECO:0000313" key="3">
    <source>
        <dbReference type="EMBL" id="HIU47527.1"/>
    </source>
</evidence>
<proteinExistence type="predicted"/>
<feature type="signal peptide" evidence="2">
    <location>
        <begin position="1"/>
        <end position="24"/>
    </location>
</feature>
<dbReference type="AlphaFoldDB" id="A0A9D1S5Q6"/>
<evidence type="ECO:0000313" key="4">
    <source>
        <dbReference type="Proteomes" id="UP000824123"/>
    </source>
</evidence>
<reference evidence="3" key="1">
    <citation type="submission" date="2020-10" db="EMBL/GenBank/DDBJ databases">
        <authorList>
            <person name="Gilroy R."/>
        </authorList>
    </citation>
    <scope>NUCLEOTIDE SEQUENCE</scope>
    <source>
        <strain evidence="3">ChiSxjej2B14-8506</strain>
    </source>
</reference>
<organism evidence="3 4">
    <name type="scientific">Candidatus Fimadaptatus faecigallinarum</name>
    <dbReference type="NCBI Taxonomy" id="2840814"/>
    <lineage>
        <taxon>Bacteria</taxon>
        <taxon>Bacillati</taxon>
        <taxon>Bacillota</taxon>
        <taxon>Clostridia</taxon>
        <taxon>Eubacteriales</taxon>
        <taxon>Candidatus Fimadaptatus</taxon>
    </lineage>
</organism>
<feature type="region of interest" description="Disordered" evidence="1">
    <location>
        <begin position="140"/>
        <end position="186"/>
    </location>
</feature>